<feature type="compositionally biased region" description="Polar residues" evidence="13">
    <location>
        <begin position="512"/>
        <end position="532"/>
    </location>
</feature>
<sequence length="626" mass="71008">MALNHHSSLRRPYYAGHGSSYLDLVDEEHDSDFSSEYDDDKGAYSSTKMGGGQEEDASGITDGKPSHKRNLSSGGDYLTAQGSYSGLTTPGTPGARSTTGSDLDGSFDAFGNDNFPPVDRLSMFDILENLALPQRLERMQNAISQRADKVRAQRRKLTQRAMSSRNNLVDEWRKRVPPPEEQLQKYRRRMKETVDRLGRRWNNAKTVTLKEKISFVTAVLNIFISGYLIGAYPEWFHIWYTVQLAYFMPIRWYNYHKIGLHYFLADLCYFVNLLLVLSIWFYPQSKRLLISTYCLAFGNNAIAIIMWRNSLVFHSLDKVTSLFIHIMPCATLHVLVHLIPKEMQQERFPAIYTIKYSLPGSPEHYRLLDMIVWATLPYAFWQLSYHFLITVRKRAQIAAGRPTSFTWLRRSYRANFLGKFVLGFPDIYQEPIFMMIQYVYALLTLSPCPIWFWSRWASATFMMVVLSWASWNGATYYIDVFGRRMEKELNELRKQVERLSKSPDMRGEDGTGSINTPLGSPNGPQGVAQSVDGSIDGEGKATALDLGSAALDDNMHRRGNSIDSTLDSDGRGGMFEDMLTPGLMTPGATTPGLELKNVRFSADLSGQSIDGGARTQAVPDDDRKDK</sequence>
<feature type="compositionally biased region" description="Acidic residues" evidence="13">
    <location>
        <begin position="27"/>
        <end position="39"/>
    </location>
</feature>
<evidence type="ECO:0000313" key="16">
    <source>
        <dbReference type="Proteomes" id="UP000503462"/>
    </source>
</evidence>
<evidence type="ECO:0000256" key="4">
    <source>
        <dbReference type="ARBA" id="ARBA00022516"/>
    </source>
</evidence>
<evidence type="ECO:0000256" key="6">
    <source>
        <dbReference type="ARBA" id="ARBA00022692"/>
    </source>
</evidence>
<dbReference type="GO" id="GO:0016020">
    <property type="term" value="C:membrane"/>
    <property type="evidence" value="ECO:0007669"/>
    <property type="project" value="UniProtKB-SubCell"/>
</dbReference>
<evidence type="ECO:0000256" key="3">
    <source>
        <dbReference type="ARBA" id="ARBA00019082"/>
    </source>
</evidence>
<evidence type="ECO:0000256" key="13">
    <source>
        <dbReference type="SAM" id="MobiDB-lite"/>
    </source>
</evidence>
<dbReference type="GO" id="GO:0006656">
    <property type="term" value="P:phosphatidylcholine biosynthetic process"/>
    <property type="evidence" value="ECO:0007669"/>
    <property type="project" value="TreeGrafter"/>
</dbReference>
<feature type="transmembrane region" description="Helical" evidence="14">
    <location>
        <begin position="288"/>
        <end position="307"/>
    </location>
</feature>
<gene>
    <name evidence="15" type="ORF">AMS68_002741</name>
</gene>
<keyword evidence="4" id="KW-0444">Lipid biosynthesis</keyword>
<dbReference type="Proteomes" id="UP000503462">
    <property type="component" value="Chromosome 2"/>
</dbReference>
<evidence type="ECO:0000256" key="2">
    <source>
        <dbReference type="ARBA" id="ARBA00006675"/>
    </source>
</evidence>
<keyword evidence="12" id="KW-0012">Acyltransferase</keyword>
<keyword evidence="5" id="KW-0808">Transferase</keyword>
<feature type="transmembrane region" description="Helical" evidence="14">
    <location>
        <begin position="459"/>
        <end position="478"/>
    </location>
</feature>
<evidence type="ECO:0000256" key="14">
    <source>
        <dbReference type="SAM" id="Phobius"/>
    </source>
</evidence>
<dbReference type="PANTHER" id="PTHR31201:SF1">
    <property type="entry name" value="GLYCEROPHOSPHOCHOLINE ACYLTRANSFERASE 1"/>
    <property type="match status" value="1"/>
</dbReference>
<reference evidence="15 16" key="1">
    <citation type="journal article" date="2016" name="Sci. Rep.">
        <title>Peltaster fructicola genome reveals evolution from an invasive phytopathogen to an ectophytic parasite.</title>
        <authorList>
            <person name="Xu C."/>
            <person name="Chen H."/>
            <person name="Gleason M.L."/>
            <person name="Xu J.R."/>
            <person name="Liu H."/>
            <person name="Zhang R."/>
            <person name="Sun G."/>
        </authorList>
    </citation>
    <scope>NUCLEOTIDE SEQUENCE [LARGE SCALE GENOMIC DNA]</scope>
    <source>
        <strain evidence="15 16">LNHT1506</strain>
    </source>
</reference>
<dbReference type="PANTHER" id="PTHR31201">
    <property type="entry name" value="OS01G0585100 PROTEIN"/>
    <property type="match status" value="1"/>
</dbReference>
<evidence type="ECO:0000313" key="15">
    <source>
        <dbReference type="EMBL" id="QIW97223.1"/>
    </source>
</evidence>
<dbReference type="OrthoDB" id="406287at2759"/>
<proteinExistence type="inferred from homology"/>
<name>A0A6H0XR59_9PEZI</name>
<evidence type="ECO:0000256" key="5">
    <source>
        <dbReference type="ARBA" id="ARBA00022679"/>
    </source>
</evidence>
<dbReference type="InterPro" id="IPR021261">
    <property type="entry name" value="GPCAT"/>
</dbReference>
<feature type="region of interest" description="Disordered" evidence="13">
    <location>
        <begin position="553"/>
        <end position="575"/>
    </location>
</feature>
<comment type="similarity">
    <text evidence="2">Belongs to the GPC1 family.</text>
</comment>
<feature type="region of interest" description="Disordered" evidence="13">
    <location>
        <begin position="604"/>
        <end position="626"/>
    </location>
</feature>
<evidence type="ECO:0000256" key="1">
    <source>
        <dbReference type="ARBA" id="ARBA00004141"/>
    </source>
</evidence>
<keyword evidence="11" id="KW-1208">Phospholipid metabolism</keyword>
<dbReference type="AlphaFoldDB" id="A0A6H0XR59"/>
<accession>A0A6H0XR59</accession>
<keyword evidence="10" id="KW-0594">Phospholipid biosynthesis</keyword>
<evidence type="ECO:0000256" key="12">
    <source>
        <dbReference type="ARBA" id="ARBA00023315"/>
    </source>
</evidence>
<feature type="compositionally biased region" description="Polar residues" evidence="13">
    <location>
        <begin position="80"/>
        <end position="101"/>
    </location>
</feature>
<dbReference type="Pfam" id="PF10998">
    <property type="entry name" value="DUF2838"/>
    <property type="match status" value="1"/>
</dbReference>
<feature type="region of interest" description="Disordered" evidence="13">
    <location>
        <begin position="497"/>
        <end position="539"/>
    </location>
</feature>
<evidence type="ECO:0000256" key="8">
    <source>
        <dbReference type="ARBA" id="ARBA00023098"/>
    </source>
</evidence>
<protein>
    <recommendedName>
        <fullName evidence="3">Glycerophosphocholine acyltransferase 1</fullName>
    </recommendedName>
</protein>
<feature type="region of interest" description="Disordered" evidence="13">
    <location>
        <begin position="27"/>
        <end position="103"/>
    </location>
</feature>
<feature type="transmembrane region" description="Helical" evidence="14">
    <location>
        <begin position="260"/>
        <end position="282"/>
    </location>
</feature>
<evidence type="ECO:0000256" key="10">
    <source>
        <dbReference type="ARBA" id="ARBA00023209"/>
    </source>
</evidence>
<dbReference type="EMBL" id="CP051140">
    <property type="protein sequence ID" value="QIW97223.1"/>
    <property type="molecule type" value="Genomic_DNA"/>
</dbReference>
<keyword evidence="8" id="KW-0443">Lipid metabolism</keyword>
<keyword evidence="7 14" id="KW-1133">Transmembrane helix</keyword>
<keyword evidence="6 14" id="KW-0812">Transmembrane</keyword>
<evidence type="ECO:0000256" key="11">
    <source>
        <dbReference type="ARBA" id="ARBA00023264"/>
    </source>
</evidence>
<feature type="transmembrane region" description="Helical" evidence="14">
    <location>
        <begin position="213"/>
        <end position="230"/>
    </location>
</feature>
<keyword evidence="9 14" id="KW-0472">Membrane</keyword>
<keyword evidence="16" id="KW-1185">Reference proteome</keyword>
<organism evidence="15 16">
    <name type="scientific">Peltaster fructicola</name>
    <dbReference type="NCBI Taxonomy" id="286661"/>
    <lineage>
        <taxon>Eukaryota</taxon>
        <taxon>Fungi</taxon>
        <taxon>Dikarya</taxon>
        <taxon>Ascomycota</taxon>
        <taxon>Pezizomycotina</taxon>
        <taxon>Dothideomycetes</taxon>
        <taxon>Dothideomycetes incertae sedis</taxon>
        <taxon>Peltaster</taxon>
    </lineage>
</organism>
<evidence type="ECO:0000256" key="9">
    <source>
        <dbReference type="ARBA" id="ARBA00023136"/>
    </source>
</evidence>
<dbReference type="GO" id="GO:0016746">
    <property type="term" value="F:acyltransferase activity"/>
    <property type="evidence" value="ECO:0007669"/>
    <property type="project" value="UniProtKB-KW"/>
</dbReference>
<evidence type="ECO:0000256" key="7">
    <source>
        <dbReference type="ARBA" id="ARBA00022989"/>
    </source>
</evidence>
<comment type="subcellular location">
    <subcellularLocation>
        <location evidence="1">Membrane</location>
        <topology evidence="1">Multi-pass membrane protein</topology>
    </subcellularLocation>
</comment>
<feature type="compositionally biased region" description="Basic and acidic residues" evidence="13">
    <location>
        <begin position="497"/>
        <end position="509"/>
    </location>
</feature>
<feature type="transmembrane region" description="Helical" evidence="14">
    <location>
        <begin position="319"/>
        <end position="339"/>
    </location>
</feature>